<keyword evidence="4" id="KW-1185">Reference proteome</keyword>
<dbReference type="AlphaFoldDB" id="A0A177TJK4"/>
<evidence type="ECO:0000313" key="3">
    <source>
        <dbReference type="EMBL" id="KAE8235887.1"/>
    </source>
</evidence>
<organism evidence="3 4">
    <name type="scientific">Tilletia indica</name>
    <dbReference type="NCBI Taxonomy" id="43049"/>
    <lineage>
        <taxon>Eukaryota</taxon>
        <taxon>Fungi</taxon>
        <taxon>Dikarya</taxon>
        <taxon>Basidiomycota</taxon>
        <taxon>Ustilaginomycotina</taxon>
        <taxon>Exobasidiomycetes</taxon>
        <taxon>Tilletiales</taxon>
        <taxon>Tilletiaceae</taxon>
        <taxon>Tilletia</taxon>
    </lineage>
</organism>
<accession>A0A177TJK4</accession>
<dbReference type="Proteomes" id="UP000077521">
    <property type="component" value="Unassembled WGS sequence"/>
</dbReference>
<proteinExistence type="predicted"/>
<dbReference type="GO" id="GO:0005739">
    <property type="term" value="C:mitochondrion"/>
    <property type="evidence" value="ECO:0007669"/>
    <property type="project" value="TreeGrafter"/>
</dbReference>
<keyword evidence="1" id="KW-0560">Oxidoreductase</keyword>
<dbReference type="InterPro" id="IPR015421">
    <property type="entry name" value="PyrdxlP-dep_Trfase_major"/>
</dbReference>
<comment type="caution">
    <text evidence="3">The sequence shown here is derived from an EMBL/GenBank/DDBJ whole genome shotgun (WGS) entry which is preliminary data.</text>
</comment>
<dbReference type="GO" id="GO:0019464">
    <property type="term" value="P:glycine decarboxylation via glycine cleavage system"/>
    <property type="evidence" value="ECO:0007669"/>
    <property type="project" value="TreeGrafter"/>
</dbReference>
<dbReference type="EMBL" id="LWDF02002513">
    <property type="protein sequence ID" value="KAE8235887.1"/>
    <property type="molecule type" value="Genomic_DNA"/>
</dbReference>
<feature type="domain" description="Glycine cleavage system P-protein N-terminal" evidence="2">
    <location>
        <begin position="1"/>
        <end position="193"/>
    </location>
</feature>
<dbReference type="GO" id="GO:0004375">
    <property type="term" value="F:glycine dehydrogenase (decarboxylating) activity"/>
    <property type="evidence" value="ECO:0007669"/>
    <property type="project" value="InterPro"/>
</dbReference>
<protein>
    <recommendedName>
        <fullName evidence="2">Glycine cleavage system P-protein N-terminal domain-containing protein</fullName>
    </recommendedName>
</protein>
<evidence type="ECO:0000256" key="1">
    <source>
        <dbReference type="ARBA" id="ARBA00023002"/>
    </source>
</evidence>
<dbReference type="GO" id="GO:0016594">
    <property type="term" value="F:glycine binding"/>
    <property type="evidence" value="ECO:0007669"/>
    <property type="project" value="TreeGrafter"/>
</dbReference>
<dbReference type="PANTHER" id="PTHR11773:SF1">
    <property type="entry name" value="GLYCINE DEHYDROGENASE (DECARBOXYLATING), MITOCHONDRIAL"/>
    <property type="match status" value="1"/>
</dbReference>
<dbReference type="GO" id="GO:0005960">
    <property type="term" value="C:glycine cleavage complex"/>
    <property type="evidence" value="ECO:0007669"/>
    <property type="project" value="TreeGrafter"/>
</dbReference>
<dbReference type="InterPro" id="IPR049315">
    <property type="entry name" value="GDC-P_N"/>
</dbReference>
<dbReference type="InterPro" id="IPR015424">
    <property type="entry name" value="PyrdxlP-dep_Trfase"/>
</dbReference>
<dbReference type="SUPFAM" id="SSF53383">
    <property type="entry name" value="PLP-dependent transferases"/>
    <property type="match status" value="1"/>
</dbReference>
<evidence type="ECO:0000259" key="2">
    <source>
        <dbReference type="Pfam" id="PF02347"/>
    </source>
</evidence>
<dbReference type="InterPro" id="IPR020581">
    <property type="entry name" value="GDC_P"/>
</dbReference>
<reference evidence="3" key="2">
    <citation type="journal article" date="2019" name="IMA Fungus">
        <title>Genome sequencing and comparison of five Tilletia species to identify candidate genes for the detection of regulated species infecting wheat.</title>
        <authorList>
            <person name="Nguyen H.D.T."/>
            <person name="Sultana T."/>
            <person name="Kesanakurti P."/>
            <person name="Hambleton S."/>
        </authorList>
    </citation>
    <scope>NUCLEOTIDE SEQUENCE</scope>
    <source>
        <strain evidence="3">DAOMC 236416</strain>
    </source>
</reference>
<evidence type="ECO:0000313" key="4">
    <source>
        <dbReference type="Proteomes" id="UP000077521"/>
    </source>
</evidence>
<dbReference type="Gene3D" id="3.40.640.10">
    <property type="entry name" value="Type I PLP-dependent aspartate aminotransferase-like (Major domain)"/>
    <property type="match status" value="1"/>
</dbReference>
<sequence>MIKPPGESGADIALGNSARSGVPQGYGGPHAAFFAVTDKLKRRIPGRLVGVSRDSSGKPAFRLALQTREQHIRREKATSNICTAQALLVNMSAMHAVYHGPEGLRRIAAKTHGLTRLLKHELTEIGARVVNRDGAFFDTLTIDLSKAGVGSVRVHAEAEKSGLNFRRISHTSVGITLDETVTIEEVADILNMFKGVLAPTNMPMVSICSKFITAPISFLSSQPASDLTPRLSVSSRSPPHHDQGIGRVGRRYRSRKLRSFRCYRGPGWVSGQRPRVLMLRWDGAEFRQQEEGQTVSLFDQPRSPVLPQQHSTSFKAPLIDYVLVSFAFSLFADCA</sequence>
<dbReference type="Pfam" id="PF02347">
    <property type="entry name" value="GDC-P"/>
    <property type="match status" value="1"/>
</dbReference>
<reference evidence="3" key="1">
    <citation type="submission" date="2016-04" db="EMBL/GenBank/DDBJ databases">
        <authorList>
            <person name="Nguyen H.D."/>
            <person name="Samba Siva P."/>
            <person name="Cullis J."/>
            <person name="Levesque C.A."/>
            <person name="Hambleton S."/>
        </authorList>
    </citation>
    <scope>NUCLEOTIDE SEQUENCE</scope>
    <source>
        <strain evidence="3">DAOMC 236416</strain>
    </source>
</reference>
<name>A0A177TJK4_9BASI</name>
<dbReference type="PANTHER" id="PTHR11773">
    <property type="entry name" value="GLYCINE DEHYDROGENASE, DECARBOXYLATING"/>
    <property type="match status" value="1"/>
</dbReference>
<dbReference type="GO" id="GO:0030170">
    <property type="term" value="F:pyridoxal phosphate binding"/>
    <property type="evidence" value="ECO:0007669"/>
    <property type="project" value="TreeGrafter"/>
</dbReference>
<gene>
    <name evidence="3" type="ORF">A4X13_0g9343</name>
</gene>